<reference evidence="1 2" key="1">
    <citation type="submission" date="2021-01" db="EMBL/GenBank/DDBJ databases">
        <title>Identification and Characterization of Corynebacterium sp.</title>
        <authorList>
            <person name="Luo Q."/>
            <person name="Qu P."/>
            <person name="Chen Q."/>
        </authorList>
    </citation>
    <scope>NUCLEOTIDE SEQUENCE [LARGE SCALE GENOMIC DNA]</scope>
    <source>
        <strain evidence="1 2">MC-18</strain>
    </source>
</reference>
<comment type="caution">
    <text evidence="1">The sequence shown here is derived from an EMBL/GenBank/DDBJ whole genome shotgun (WGS) entry which is preliminary data.</text>
</comment>
<dbReference type="AlphaFoldDB" id="A0AAW5HUN7"/>
<keyword evidence="2" id="KW-1185">Reference proteome</keyword>
<gene>
    <name evidence="1" type="ORF">JMN37_06355</name>
</gene>
<accession>A0AAW5HUN7</accession>
<dbReference type="Proteomes" id="UP001205920">
    <property type="component" value="Unassembled WGS sequence"/>
</dbReference>
<protein>
    <submittedName>
        <fullName evidence="1">Uncharacterized protein</fullName>
    </submittedName>
</protein>
<dbReference type="InterPro" id="IPR014710">
    <property type="entry name" value="RmlC-like_jellyroll"/>
</dbReference>
<sequence length="133" mass="14071">MRATVEICSAEDIPTTTKALTDREPSEWVVLKAVDTTPGGKLRVYAGRLAGQSRPGPKGRLAAELRVEPGAQVTLWVNEGYEHHLLAQSEGLRLEGVALERGQAGKVGAGHLAVTVRNTGTETGRALLFGSVS</sequence>
<evidence type="ECO:0000313" key="1">
    <source>
        <dbReference type="EMBL" id="MCO6394597.1"/>
    </source>
</evidence>
<name>A0AAW5HUN7_9CORY</name>
<evidence type="ECO:0000313" key="2">
    <source>
        <dbReference type="Proteomes" id="UP001205920"/>
    </source>
</evidence>
<dbReference type="RefSeq" id="WP_252931379.1">
    <property type="nucleotide sequence ID" value="NZ_JAEUWV010000007.1"/>
</dbReference>
<dbReference type="EMBL" id="JAEUWV010000007">
    <property type="protein sequence ID" value="MCO6394597.1"/>
    <property type="molecule type" value="Genomic_DNA"/>
</dbReference>
<organism evidence="1 2">
    <name type="scientific">Corynebacterium lipophilum</name>
    <dbReference type="NCBI Taxonomy" id="2804918"/>
    <lineage>
        <taxon>Bacteria</taxon>
        <taxon>Bacillati</taxon>
        <taxon>Actinomycetota</taxon>
        <taxon>Actinomycetes</taxon>
        <taxon>Mycobacteriales</taxon>
        <taxon>Corynebacteriaceae</taxon>
        <taxon>Corynebacterium</taxon>
    </lineage>
</organism>
<proteinExistence type="predicted"/>
<dbReference type="Gene3D" id="2.60.120.10">
    <property type="entry name" value="Jelly Rolls"/>
    <property type="match status" value="1"/>
</dbReference>